<accession>A0A820DDR4</accession>
<gene>
    <name evidence="1" type="ORF">OXD698_LOCUS42375</name>
</gene>
<dbReference type="Proteomes" id="UP000663844">
    <property type="component" value="Unassembled WGS sequence"/>
</dbReference>
<dbReference type="AlphaFoldDB" id="A0A820DDR4"/>
<dbReference type="Gene3D" id="2.120.10.30">
    <property type="entry name" value="TolB, C-terminal domain"/>
    <property type="match status" value="1"/>
</dbReference>
<sequence length="194" mass="21302">MLFVNDNALIKNEINLKGEIDANVCHFVVKSSKVTHLTKLCYHIYYAYFRKIIVANNGQTFYKDSSDCPGNLKWSTTGITVLGNGYGIGPDQLRFPHGLFIEPKTQILYIADVSSNRVQKMYPNGKIETAAGQANGDAGSTSDKLNGPRDIFADENENVFVVDEGNQRVQFWEKNAKSGKTVAGNGTSGSALNE</sequence>
<dbReference type="InterPro" id="IPR011042">
    <property type="entry name" value="6-blade_b-propeller_TolB-like"/>
</dbReference>
<evidence type="ECO:0000313" key="2">
    <source>
        <dbReference type="Proteomes" id="UP000663844"/>
    </source>
</evidence>
<comment type="caution">
    <text evidence="1">The sequence shown here is derived from an EMBL/GenBank/DDBJ whole genome shotgun (WGS) entry which is preliminary data.</text>
</comment>
<reference evidence="1" key="1">
    <citation type="submission" date="2021-02" db="EMBL/GenBank/DDBJ databases">
        <authorList>
            <person name="Nowell W R."/>
        </authorList>
    </citation>
    <scope>NUCLEOTIDE SEQUENCE</scope>
</reference>
<name>A0A820DDR4_9BILA</name>
<feature type="non-terminal residue" evidence="1">
    <location>
        <position position="1"/>
    </location>
</feature>
<organism evidence="1 2">
    <name type="scientific">Adineta steineri</name>
    <dbReference type="NCBI Taxonomy" id="433720"/>
    <lineage>
        <taxon>Eukaryota</taxon>
        <taxon>Metazoa</taxon>
        <taxon>Spiralia</taxon>
        <taxon>Gnathifera</taxon>
        <taxon>Rotifera</taxon>
        <taxon>Eurotatoria</taxon>
        <taxon>Bdelloidea</taxon>
        <taxon>Adinetida</taxon>
        <taxon>Adinetidae</taxon>
        <taxon>Adineta</taxon>
    </lineage>
</organism>
<dbReference type="SUPFAM" id="SSF63825">
    <property type="entry name" value="YWTD domain"/>
    <property type="match status" value="1"/>
</dbReference>
<evidence type="ECO:0000313" key="1">
    <source>
        <dbReference type="EMBL" id="CAF4230603.1"/>
    </source>
</evidence>
<protein>
    <submittedName>
        <fullName evidence="1">Uncharacterized protein</fullName>
    </submittedName>
</protein>
<proteinExistence type="predicted"/>
<dbReference type="EMBL" id="CAJOAZ010011034">
    <property type="protein sequence ID" value="CAF4230603.1"/>
    <property type="molecule type" value="Genomic_DNA"/>
</dbReference>